<sequence>MSVGERVGRALPHELRELGVAIRAEPGDLRWGPPDISGEMLKRELEECGKRIEILRFSMLLNLITGDRTPQETLLIFFLTD</sequence>
<accession>A0A1F5HYA7</accession>
<evidence type="ECO:0000313" key="2">
    <source>
        <dbReference type="Proteomes" id="UP000179227"/>
    </source>
</evidence>
<evidence type="ECO:0000313" key="1">
    <source>
        <dbReference type="EMBL" id="OGE09148.1"/>
    </source>
</evidence>
<dbReference type="EMBL" id="MFBS01000024">
    <property type="protein sequence ID" value="OGE09148.1"/>
    <property type="molecule type" value="Genomic_DNA"/>
</dbReference>
<proteinExistence type="predicted"/>
<gene>
    <name evidence="1" type="ORF">A3A60_01195</name>
</gene>
<dbReference type="STRING" id="1797729.A3A60_01195"/>
<dbReference type="Proteomes" id="UP000179227">
    <property type="component" value="Unassembled WGS sequence"/>
</dbReference>
<comment type="caution">
    <text evidence="1">The sequence shown here is derived from an EMBL/GenBank/DDBJ whole genome shotgun (WGS) entry which is preliminary data.</text>
</comment>
<name>A0A1F5HYA7_9BACT</name>
<dbReference type="AlphaFoldDB" id="A0A1F5HYA7"/>
<organism evidence="1 2">
    <name type="scientific">Candidatus Curtissbacteria bacterium RIFCSPLOWO2_01_FULL_42_26</name>
    <dbReference type="NCBI Taxonomy" id="1797729"/>
    <lineage>
        <taxon>Bacteria</taxon>
        <taxon>Candidatus Curtissiibacteriota</taxon>
    </lineage>
</organism>
<protein>
    <submittedName>
        <fullName evidence="1">Uncharacterized protein</fullName>
    </submittedName>
</protein>
<reference evidence="1 2" key="1">
    <citation type="journal article" date="2016" name="Nat. Commun.">
        <title>Thousands of microbial genomes shed light on interconnected biogeochemical processes in an aquifer system.</title>
        <authorList>
            <person name="Anantharaman K."/>
            <person name="Brown C.T."/>
            <person name="Hug L.A."/>
            <person name="Sharon I."/>
            <person name="Castelle C.J."/>
            <person name="Probst A.J."/>
            <person name="Thomas B.C."/>
            <person name="Singh A."/>
            <person name="Wilkins M.J."/>
            <person name="Karaoz U."/>
            <person name="Brodie E.L."/>
            <person name="Williams K.H."/>
            <person name="Hubbard S.S."/>
            <person name="Banfield J.F."/>
        </authorList>
    </citation>
    <scope>NUCLEOTIDE SEQUENCE [LARGE SCALE GENOMIC DNA]</scope>
</reference>